<accession>A0AAU0UQY9</accession>
<name>A0AAU0UQY9_9FIRM</name>
<dbReference type="AlphaFoldDB" id="A0AAU0UQY9"/>
<proteinExistence type="predicted"/>
<sequence length="99" mass="10661">MSNQVFALIGFAQKAGKVISGDQVLQDKLKNGRVKLIIIAIDTAENTKDKLLNNAERLGVPWCVTGTKVQLGLSIGKSPRSALGILDPGLARKVYQLMN</sequence>
<dbReference type="InterPro" id="IPR004038">
    <property type="entry name" value="Ribosomal_eL8/eL30/eS12/Gad45"/>
</dbReference>
<feature type="domain" description="Ribosomal protein eL8/eL30/eS12/Gadd45" evidence="1">
    <location>
        <begin position="6"/>
        <end position="93"/>
    </location>
</feature>
<dbReference type="SUPFAM" id="SSF55315">
    <property type="entry name" value="L30e-like"/>
    <property type="match status" value="1"/>
</dbReference>
<dbReference type="EMBL" id="CP121694">
    <property type="protein sequence ID" value="WRO22264.1"/>
    <property type="molecule type" value="Genomic_DNA"/>
</dbReference>
<keyword evidence="3" id="KW-1185">Reference proteome</keyword>
<evidence type="ECO:0000313" key="3">
    <source>
        <dbReference type="Proteomes" id="UP001329915"/>
    </source>
</evidence>
<protein>
    <submittedName>
        <fullName evidence="2">Ribosomal L7Ae/L30e/S12e/Gadd45 family protein</fullName>
    </submittedName>
</protein>
<dbReference type="RefSeq" id="WP_366921679.1">
    <property type="nucleotide sequence ID" value="NZ_CP121694.1"/>
</dbReference>
<dbReference type="KEGG" id="dbc:MFMK1_002089"/>
<reference evidence="2 3" key="1">
    <citation type="submission" date="2023-04" db="EMBL/GenBank/DDBJ databases">
        <authorList>
            <person name="Hsu D."/>
        </authorList>
    </citation>
    <scope>NUCLEOTIDE SEQUENCE [LARGE SCALE GENOMIC DNA]</scope>
    <source>
        <strain evidence="2 3">MK1</strain>
    </source>
</reference>
<dbReference type="Proteomes" id="UP001329915">
    <property type="component" value="Chromosome"/>
</dbReference>
<gene>
    <name evidence="2" type="ORF">MFMK1_002089</name>
</gene>
<evidence type="ECO:0000259" key="1">
    <source>
        <dbReference type="Pfam" id="PF01248"/>
    </source>
</evidence>
<dbReference type="InterPro" id="IPR029064">
    <property type="entry name" value="Ribosomal_eL30-like_sf"/>
</dbReference>
<dbReference type="Gene3D" id="3.30.1330.30">
    <property type="match status" value="1"/>
</dbReference>
<evidence type="ECO:0000313" key="2">
    <source>
        <dbReference type="EMBL" id="WRO22264.1"/>
    </source>
</evidence>
<organism evidence="2 3">
    <name type="scientific">Metallumcola ferriviriculae</name>
    <dbReference type="NCBI Taxonomy" id="3039180"/>
    <lineage>
        <taxon>Bacteria</taxon>
        <taxon>Bacillati</taxon>
        <taxon>Bacillota</taxon>
        <taxon>Clostridia</taxon>
        <taxon>Neomoorellales</taxon>
        <taxon>Desulfitibacteraceae</taxon>
        <taxon>Metallumcola</taxon>
    </lineage>
</organism>
<dbReference type="Pfam" id="PF01248">
    <property type="entry name" value="Ribosomal_L7Ae"/>
    <property type="match status" value="1"/>
</dbReference>